<name>A0A2I6PF98_9CAUD</name>
<dbReference type="EMBL" id="MG696114">
    <property type="protein sequence ID" value="AUM58383.1"/>
    <property type="molecule type" value="Genomic_DNA"/>
</dbReference>
<sequence length="116" mass="13587">MKTLKTLADYGFKFRDMDGTVYPMCCYKDVDPAEINAKLMGPEEFGYDLSAIRCYCMSNEPREETKELYEILNYFYKKLSVCHKIDDLVLVNKKYDETADKVTINIFGTNKDFWLA</sequence>
<evidence type="ECO:0000313" key="2">
    <source>
        <dbReference type="Proteomes" id="UP000240538"/>
    </source>
</evidence>
<proteinExistence type="predicted"/>
<evidence type="ECO:0000313" key="1">
    <source>
        <dbReference type="EMBL" id="AUM58383.1"/>
    </source>
</evidence>
<organism evidence="1 2">
    <name type="scientific">Proteus phage phiP4-3</name>
    <dbReference type="NCBI Taxonomy" id="2065203"/>
    <lineage>
        <taxon>Viruses</taxon>
        <taxon>Duplodnaviria</taxon>
        <taxon>Heunggongvirae</taxon>
        <taxon>Uroviricota</taxon>
        <taxon>Caudoviricetes</taxon>
        <taxon>Pantevenvirales</taxon>
        <taxon>Straboviridae</taxon>
        <taxon>Bragavirus</taxon>
        <taxon>Bragavirus p43</taxon>
    </lineage>
</organism>
<dbReference type="Proteomes" id="UP000240538">
    <property type="component" value="Segment"/>
</dbReference>
<keyword evidence="2" id="KW-1185">Reference proteome</keyword>
<gene>
    <name evidence="1" type="ORF">phiP43_026</name>
</gene>
<protein>
    <submittedName>
        <fullName evidence="1">Uncharacterized protein</fullName>
    </submittedName>
</protein>
<accession>A0A2I6PF98</accession>
<reference evidence="1 2" key="1">
    <citation type="submission" date="2017-12" db="EMBL/GenBank/DDBJ databases">
        <title>Complete genome sequence and characterization of bacteriophage phiP4-3 infecting Proteus pennea.</title>
        <authorList>
            <person name="He Y."/>
            <person name="Yang H."/>
        </authorList>
    </citation>
    <scope>NUCLEOTIDE SEQUENCE [LARGE SCALE GENOMIC DNA]</scope>
</reference>